<keyword evidence="10" id="KW-0756">Sterol biosynthesis</keyword>
<keyword evidence="7" id="KW-0752">Steroid biosynthesis</keyword>
<keyword evidence="11" id="KW-0443">Lipid metabolism</keyword>
<dbReference type="GO" id="GO:0006696">
    <property type="term" value="P:ergosterol biosynthetic process"/>
    <property type="evidence" value="ECO:0007669"/>
    <property type="project" value="TreeGrafter"/>
</dbReference>
<evidence type="ECO:0000256" key="20">
    <source>
        <dbReference type="SAM" id="Phobius"/>
    </source>
</evidence>
<dbReference type="InterPro" id="IPR018083">
    <property type="entry name" value="Sterol_reductase_CS"/>
</dbReference>
<evidence type="ECO:0000256" key="14">
    <source>
        <dbReference type="ARBA" id="ARBA00023221"/>
    </source>
</evidence>
<dbReference type="Pfam" id="PF01222">
    <property type="entry name" value="ERG4_ERG24"/>
    <property type="match status" value="1"/>
</dbReference>
<feature type="transmembrane region" description="Helical" evidence="20">
    <location>
        <begin position="248"/>
        <end position="265"/>
    </location>
</feature>
<feature type="transmembrane region" description="Helical" evidence="20">
    <location>
        <begin position="87"/>
        <end position="104"/>
    </location>
</feature>
<keyword evidence="22" id="KW-1185">Reference proteome</keyword>
<evidence type="ECO:0000256" key="11">
    <source>
        <dbReference type="ARBA" id="ARBA00023098"/>
    </source>
</evidence>
<evidence type="ECO:0000256" key="18">
    <source>
        <dbReference type="ARBA" id="ARBA00077841"/>
    </source>
</evidence>
<evidence type="ECO:0000256" key="7">
    <source>
        <dbReference type="ARBA" id="ARBA00022955"/>
    </source>
</evidence>
<comment type="similarity">
    <text evidence="2">Belongs to the ERG4/ERG24 family.</text>
</comment>
<dbReference type="EC" id="1.3.1.70" evidence="3"/>
<keyword evidence="12 20" id="KW-0472">Membrane</keyword>
<dbReference type="InterPro" id="IPR001171">
    <property type="entry name" value="ERG24_DHCR-like"/>
</dbReference>
<evidence type="ECO:0000313" key="21">
    <source>
        <dbReference type="EMBL" id="CCA67671.1"/>
    </source>
</evidence>
<dbReference type="OMA" id="PNYMGDL"/>
<dbReference type="eggNOG" id="KOG1435">
    <property type="taxonomic scope" value="Eukaryota"/>
</dbReference>
<evidence type="ECO:0000256" key="3">
    <source>
        <dbReference type="ARBA" id="ARBA00012413"/>
    </source>
</evidence>
<feature type="transmembrane region" description="Helical" evidence="20">
    <location>
        <begin position="155"/>
        <end position="178"/>
    </location>
</feature>
<comment type="subcellular location">
    <subcellularLocation>
        <location evidence="1">Membrane</location>
        <topology evidence="1">Multi-pass membrane protein</topology>
    </subcellularLocation>
</comment>
<dbReference type="GO" id="GO:0050613">
    <property type="term" value="F:Delta14-sterol reductase activity"/>
    <property type="evidence" value="ECO:0007669"/>
    <property type="project" value="UniProtKB-EC"/>
</dbReference>
<evidence type="ECO:0000256" key="1">
    <source>
        <dbReference type="ARBA" id="ARBA00004141"/>
    </source>
</evidence>
<keyword evidence="9" id="KW-0560">Oxidoreductase</keyword>
<feature type="transmembrane region" description="Helical" evidence="20">
    <location>
        <begin position="311"/>
        <end position="330"/>
    </location>
</feature>
<evidence type="ECO:0000256" key="5">
    <source>
        <dbReference type="ARBA" id="ARBA00022692"/>
    </source>
</evidence>
<keyword evidence="5 20" id="KW-0812">Transmembrane</keyword>
<keyword evidence="6" id="KW-0521">NADP</keyword>
<feature type="transmembrane region" description="Helical" evidence="20">
    <location>
        <begin position="124"/>
        <end position="143"/>
    </location>
</feature>
<dbReference type="Proteomes" id="UP000007148">
    <property type="component" value="Unassembled WGS sequence"/>
</dbReference>
<dbReference type="EMBL" id="CAFZ01000017">
    <property type="protein sequence ID" value="CCA67671.1"/>
    <property type="molecule type" value="Genomic_DNA"/>
</dbReference>
<dbReference type="HOGENOM" id="CLU_015631_0_3_1"/>
<evidence type="ECO:0000256" key="2">
    <source>
        <dbReference type="ARBA" id="ARBA00005402"/>
    </source>
</evidence>
<evidence type="ECO:0000256" key="10">
    <source>
        <dbReference type="ARBA" id="ARBA00023011"/>
    </source>
</evidence>
<dbReference type="OrthoDB" id="10262235at2759"/>
<name>G4T8K7_SERID</name>
<dbReference type="PANTHER" id="PTHR21257:SF52">
    <property type="entry name" value="DELTA(14)-STEROL REDUCTASE TM7SF2"/>
    <property type="match status" value="1"/>
</dbReference>
<evidence type="ECO:0000256" key="19">
    <source>
        <dbReference type="ARBA" id="ARBA00083315"/>
    </source>
</evidence>
<dbReference type="FunFam" id="1.20.120.1630:FF:000009">
    <property type="entry name" value="C-14 sterol reductase"/>
    <property type="match status" value="1"/>
</dbReference>
<keyword evidence="4" id="KW-0444">Lipid biosynthesis</keyword>
<comment type="caution">
    <text evidence="21">The sequence shown here is derived from an EMBL/GenBank/DDBJ whole genome shotgun (WGS) entry which is preliminary data.</text>
</comment>
<evidence type="ECO:0000256" key="4">
    <source>
        <dbReference type="ARBA" id="ARBA00022516"/>
    </source>
</evidence>
<proteinExistence type="inferred from homology"/>
<feature type="transmembrane region" description="Helical" evidence="20">
    <location>
        <begin position="280"/>
        <end position="299"/>
    </location>
</feature>
<gene>
    <name evidence="21" type="ORF">PIIN_01499</name>
</gene>
<dbReference type="PANTHER" id="PTHR21257">
    <property type="entry name" value="DELTA(14)-STEROL REDUCTASE"/>
    <property type="match status" value="1"/>
</dbReference>
<keyword evidence="14" id="KW-0753">Steroid metabolism</keyword>
<dbReference type="PROSITE" id="PS01018">
    <property type="entry name" value="STEROL_REDUCT_2"/>
    <property type="match status" value="1"/>
</dbReference>
<evidence type="ECO:0000256" key="17">
    <source>
        <dbReference type="ARBA" id="ARBA00074394"/>
    </source>
</evidence>
<sequence length="441" mass="50203">MIRKSAHKSTKDPASALNPRTTSYEFFGPPGALVVSIVAPLLTFGLSYGCSEKAGGCPGSWLQLPSDFAHAVADPEWWKAQWDPQGFVAYFAWYAFVVIAWAILPGEWVEGLPLRTGERLQYKINALSTLFLTLGAVGGLIWMQGPGSFTYIYDHWIGILTGALCMSLTQATYCYLVSFRPGALLALGGNTGVHNYDWFIGRELNPRIGWLDLKSFNELRPGMMFWLLINVSMACKQAVRRGGRITDSMWLVILFEGFYVVDALYHETALFSTMDIISDGFGFMLSFGDLMWVPFIYSLQARYLAWHPVELGPLWTTVIFALHGLGYYIFRSSNSEKNQFRNGKNPKNRTFMQTKRGTKLLTSGWWGMSRHPNYFGDLILALSWCLPTGFGTPVTYFYFIWFTLLLVHRQRRDDEACHLKYGDDWNEYKKLVPWRIVPGVY</sequence>
<evidence type="ECO:0000256" key="13">
    <source>
        <dbReference type="ARBA" id="ARBA00023166"/>
    </source>
</evidence>
<accession>G4T8K7</accession>
<keyword evidence="8 20" id="KW-1133">Transmembrane helix</keyword>
<dbReference type="STRING" id="1109443.G4T8K7"/>
<dbReference type="FunCoup" id="G4T8K7">
    <property type="interactions" value="149"/>
</dbReference>
<evidence type="ECO:0000256" key="8">
    <source>
        <dbReference type="ARBA" id="ARBA00022989"/>
    </source>
</evidence>
<dbReference type="InParanoid" id="G4T8K7"/>
<dbReference type="GO" id="GO:0005789">
    <property type="term" value="C:endoplasmic reticulum membrane"/>
    <property type="evidence" value="ECO:0007669"/>
    <property type="project" value="TreeGrafter"/>
</dbReference>
<evidence type="ECO:0000256" key="15">
    <source>
        <dbReference type="ARBA" id="ARBA00052254"/>
    </source>
</evidence>
<keyword evidence="13" id="KW-1207">Sterol metabolism</keyword>
<dbReference type="Gene3D" id="1.20.120.1630">
    <property type="match status" value="1"/>
</dbReference>
<comment type="catalytic activity">
    <reaction evidence="15">
        <text>4,4-dimethyl-5alpha-cholesta-8,24-dien-3beta-ol + NADP(+) = 4,4-dimethyl-5alpha-cholesta-8,14,24-trien-3beta-ol + NADPH + H(+)</text>
        <dbReference type="Rhea" id="RHEA:18561"/>
        <dbReference type="ChEBI" id="CHEBI:15378"/>
        <dbReference type="ChEBI" id="CHEBI:17813"/>
        <dbReference type="ChEBI" id="CHEBI:18364"/>
        <dbReference type="ChEBI" id="CHEBI:57783"/>
        <dbReference type="ChEBI" id="CHEBI:58349"/>
        <dbReference type="EC" id="1.3.1.70"/>
    </reaction>
    <physiologicalReaction direction="right-to-left" evidence="15">
        <dbReference type="Rhea" id="RHEA:18563"/>
    </physiologicalReaction>
</comment>
<organism evidence="21 22">
    <name type="scientific">Serendipita indica (strain DSM 11827)</name>
    <name type="common">Root endophyte fungus</name>
    <name type="synonym">Piriformospora indica</name>
    <dbReference type="NCBI Taxonomy" id="1109443"/>
    <lineage>
        <taxon>Eukaryota</taxon>
        <taxon>Fungi</taxon>
        <taxon>Dikarya</taxon>
        <taxon>Basidiomycota</taxon>
        <taxon>Agaricomycotina</taxon>
        <taxon>Agaricomycetes</taxon>
        <taxon>Sebacinales</taxon>
        <taxon>Serendipitaceae</taxon>
        <taxon>Serendipita</taxon>
    </lineage>
</organism>
<feature type="transmembrane region" description="Helical" evidence="20">
    <location>
        <begin position="378"/>
        <end position="402"/>
    </location>
</feature>
<protein>
    <recommendedName>
        <fullName evidence="17">Delta(14)-sterol reductase ERG24</fullName>
        <ecNumber evidence="3">1.3.1.70</ecNumber>
    </recommendedName>
    <alternativeName>
        <fullName evidence="19">C-14 sterol reductase ERG24</fullName>
    </alternativeName>
    <alternativeName>
        <fullName evidence="18">Sterol C14-reductase ERG24</fullName>
    </alternativeName>
</protein>
<evidence type="ECO:0000256" key="16">
    <source>
        <dbReference type="ARBA" id="ARBA00060638"/>
    </source>
</evidence>
<evidence type="ECO:0000256" key="9">
    <source>
        <dbReference type="ARBA" id="ARBA00023002"/>
    </source>
</evidence>
<reference evidence="21 22" key="1">
    <citation type="journal article" date="2011" name="PLoS Pathog.">
        <title>Endophytic Life Strategies Decoded by Genome and Transcriptome Analyses of the Mutualistic Root Symbiont Piriformospora indica.</title>
        <authorList>
            <person name="Zuccaro A."/>
            <person name="Lahrmann U."/>
            <person name="Guldener U."/>
            <person name="Langen G."/>
            <person name="Pfiffi S."/>
            <person name="Biedenkopf D."/>
            <person name="Wong P."/>
            <person name="Samans B."/>
            <person name="Grimm C."/>
            <person name="Basiewicz M."/>
            <person name="Murat C."/>
            <person name="Martin F."/>
            <person name="Kogel K.H."/>
        </authorList>
    </citation>
    <scope>NUCLEOTIDE SEQUENCE [LARGE SCALE GENOMIC DNA]</scope>
    <source>
        <strain evidence="21 22">DSM 11827</strain>
    </source>
</reference>
<comment type="pathway">
    <text evidence="16">Steroid biosynthesis; zymosterol biosynthesis; zymosterol from lanosterol: step 2/6.</text>
</comment>
<evidence type="ECO:0000313" key="22">
    <source>
        <dbReference type="Proteomes" id="UP000007148"/>
    </source>
</evidence>
<evidence type="ECO:0000256" key="6">
    <source>
        <dbReference type="ARBA" id="ARBA00022857"/>
    </source>
</evidence>
<dbReference type="AlphaFoldDB" id="G4T8K7"/>
<evidence type="ECO:0000256" key="12">
    <source>
        <dbReference type="ARBA" id="ARBA00023136"/>
    </source>
</evidence>